<proteinExistence type="inferred from homology"/>
<comment type="similarity">
    <text evidence="1">Belongs to the UDP-glycosyltransferase family.</text>
</comment>
<dbReference type="PANTHER" id="PTHR11926:SF1395">
    <property type="entry name" value="GLYCOSYLTRANSFERASE"/>
    <property type="match status" value="1"/>
</dbReference>
<organism evidence="2 3">
    <name type="scientific">Protea cynaroides</name>
    <dbReference type="NCBI Taxonomy" id="273540"/>
    <lineage>
        <taxon>Eukaryota</taxon>
        <taxon>Viridiplantae</taxon>
        <taxon>Streptophyta</taxon>
        <taxon>Embryophyta</taxon>
        <taxon>Tracheophyta</taxon>
        <taxon>Spermatophyta</taxon>
        <taxon>Magnoliopsida</taxon>
        <taxon>Proteales</taxon>
        <taxon>Proteaceae</taxon>
        <taxon>Protea</taxon>
    </lineage>
</organism>
<evidence type="ECO:0000256" key="1">
    <source>
        <dbReference type="ARBA" id="ARBA00009995"/>
    </source>
</evidence>
<sequence>MGYVEAEGSKTPGGSCHLVAMPLPARGHINPMMNLCKLIASKARDDDDDDEEKEGDILITFVVTEEWLGFLSSDPKPANIRFRSIPNVIPSENGRVGNLNGFFEAVMTQMEGPFEQLLDQLEIAPTAIITDNYMKWTVALANRRNIPVASLCTFSPSAFLAVYHFQLLVQNGHFPPDSSGMP</sequence>
<gene>
    <name evidence="2" type="ORF">NE237_005054</name>
</gene>
<dbReference type="AlphaFoldDB" id="A0A9Q0QU61"/>
<dbReference type="PANTHER" id="PTHR11926">
    <property type="entry name" value="GLUCOSYL/GLUCURONOSYL TRANSFERASES"/>
    <property type="match status" value="1"/>
</dbReference>
<dbReference type="GO" id="GO:0080044">
    <property type="term" value="F:quercetin 7-O-glucosyltransferase activity"/>
    <property type="evidence" value="ECO:0007669"/>
    <property type="project" value="TreeGrafter"/>
</dbReference>
<evidence type="ECO:0000313" key="2">
    <source>
        <dbReference type="EMBL" id="KAJ4971955.1"/>
    </source>
</evidence>
<protein>
    <submittedName>
        <fullName evidence="2">Uncharacterized protein</fullName>
    </submittedName>
</protein>
<dbReference type="GO" id="GO:0080043">
    <property type="term" value="F:quercetin 3-O-glucosyltransferase activity"/>
    <property type="evidence" value="ECO:0007669"/>
    <property type="project" value="TreeGrafter"/>
</dbReference>
<keyword evidence="3" id="KW-1185">Reference proteome</keyword>
<accession>A0A9Q0QU61</accession>
<dbReference type="Gene3D" id="3.40.50.2000">
    <property type="entry name" value="Glycogen Phosphorylase B"/>
    <property type="match status" value="1"/>
</dbReference>
<name>A0A9Q0QU61_9MAGN</name>
<dbReference type="SUPFAM" id="SSF53756">
    <property type="entry name" value="UDP-Glycosyltransferase/glycogen phosphorylase"/>
    <property type="match status" value="1"/>
</dbReference>
<comment type="caution">
    <text evidence="2">The sequence shown here is derived from an EMBL/GenBank/DDBJ whole genome shotgun (WGS) entry which is preliminary data.</text>
</comment>
<dbReference type="Proteomes" id="UP001141806">
    <property type="component" value="Unassembled WGS sequence"/>
</dbReference>
<evidence type="ECO:0000313" key="3">
    <source>
        <dbReference type="Proteomes" id="UP001141806"/>
    </source>
</evidence>
<dbReference type="OrthoDB" id="5835829at2759"/>
<dbReference type="EMBL" id="JAMYWD010000005">
    <property type="protein sequence ID" value="KAJ4971955.1"/>
    <property type="molecule type" value="Genomic_DNA"/>
</dbReference>
<reference evidence="2" key="1">
    <citation type="journal article" date="2023" name="Plant J.">
        <title>The genome of the king protea, Protea cynaroides.</title>
        <authorList>
            <person name="Chang J."/>
            <person name="Duong T.A."/>
            <person name="Schoeman C."/>
            <person name="Ma X."/>
            <person name="Roodt D."/>
            <person name="Barker N."/>
            <person name="Li Z."/>
            <person name="Van de Peer Y."/>
            <person name="Mizrachi E."/>
        </authorList>
    </citation>
    <scope>NUCLEOTIDE SEQUENCE</scope>
    <source>
        <tissue evidence="2">Young leaves</tissue>
    </source>
</reference>